<protein>
    <submittedName>
        <fullName evidence="2">Uncharacterized protein LOC103338990</fullName>
    </submittedName>
</protein>
<reference evidence="1" key="1">
    <citation type="journal article" date="2012" name="Nat. Commun.">
        <title>The genome of Prunus mume.</title>
        <authorList>
            <person name="Zhang Q."/>
            <person name="Chen W."/>
            <person name="Sun L."/>
            <person name="Zhao F."/>
            <person name="Huang B."/>
            <person name="Yang W."/>
            <person name="Tao Y."/>
            <person name="Wang J."/>
            <person name="Yuan Z."/>
            <person name="Fan G."/>
            <person name="Xing Z."/>
            <person name="Han C."/>
            <person name="Pan H."/>
            <person name="Zhong X."/>
            <person name="Shi W."/>
            <person name="Liang X."/>
            <person name="Du D."/>
            <person name="Sun F."/>
            <person name="Xu Z."/>
            <person name="Hao R."/>
            <person name="Lv T."/>
            <person name="Lv Y."/>
            <person name="Zheng Z."/>
            <person name="Sun M."/>
            <person name="Luo L."/>
            <person name="Cai M."/>
            <person name="Gao Y."/>
            <person name="Wang J."/>
            <person name="Yin Y."/>
            <person name="Xu X."/>
            <person name="Cheng T."/>
            <person name="Wang J."/>
        </authorList>
    </citation>
    <scope>NUCLEOTIDE SEQUENCE [LARGE SCALE GENOMIC DNA]</scope>
</reference>
<proteinExistence type="predicted"/>
<sequence length="513" mass="57728">MRPRQGGEFATVAETRQCDESCDSVDGRFIASVMIEEDNLPSDVEELIDVIECDDGSVAEILTGQTEGIVLEGHGGMLDKKLGGCNDDGDDKVPGMERNDDAMPLISQGIEGGGGVGMETKKEVFDRSLAAGIWGYRFKEWVYAPSRGMSGGTVVTWNYQTISISDYEIEELSVSIRILDVSEELAGLFGLCGNKWCIGGDFNVVTFVSEKSNGGRMTSSMKFFNDCIDDTNLRDPRLLNASFTWSNFRGPGPFRFENMWLEHLEFKKKVKQWWGDDQINGWEGYKFSRRSRTLKQKMKDWNKEVFGDLVSAKKEAKARIAALDLMEGQASGRRKRNFIQKLEVEGSGVVVNDGEIELEIINFFKNLYSSNTEAGWCLKGLNWNAINVEEAEWLERPFEEEEVKRAVFDCGTDKSSGPDRFMLLFQSYWDIVKEDLMKVMVDFFNCGIINAITNEMFICLIPKKKESIKVSDFLPINLVTSLYKMVSKVLASRLREVLGSTISCCQGAFVKGR</sequence>
<dbReference type="PANTHER" id="PTHR46890">
    <property type="entry name" value="NON-LTR RETROLELEMENT REVERSE TRANSCRIPTASE-LIKE PROTEIN-RELATED"/>
    <property type="match status" value="1"/>
</dbReference>
<dbReference type="InterPro" id="IPR036691">
    <property type="entry name" value="Endo/exonu/phosph_ase_sf"/>
</dbReference>
<reference evidence="2" key="2">
    <citation type="submission" date="2025-08" db="UniProtKB">
        <authorList>
            <consortium name="RefSeq"/>
        </authorList>
    </citation>
    <scope>IDENTIFICATION</scope>
</reference>
<keyword evidence="1" id="KW-1185">Reference proteome</keyword>
<gene>
    <name evidence="2" type="primary">LOC103338990</name>
</gene>
<dbReference type="GeneID" id="103338990"/>
<dbReference type="RefSeq" id="XP_008240490.1">
    <property type="nucleotide sequence ID" value="XM_008242268.1"/>
</dbReference>
<dbReference type="Proteomes" id="UP000694861">
    <property type="component" value="Linkage group LG8"/>
</dbReference>
<dbReference type="SUPFAM" id="SSF56219">
    <property type="entry name" value="DNase I-like"/>
    <property type="match status" value="1"/>
</dbReference>
<dbReference type="InterPro" id="IPR052343">
    <property type="entry name" value="Retrotransposon-Effector_Assoc"/>
</dbReference>
<name>A0ABM0PJH0_PRUMU</name>
<evidence type="ECO:0000313" key="2">
    <source>
        <dbReference type="RefSeq" id="XP_008240490.1"/>
    </source>
</evidence>
<accession>A0ABM0PJH0</accession>
<dbReference type="Gene3D" id="3.60.10.10">
    <property type="entry name" value="Endonuclease/exonuclease/phosphatase"/>
    <property type="match status" value="1"/>
</dbReference>
<evidence type="ECO:0000313" key="1">
    <source>
        <dbReference type="Proteomes" id="UP000694861"/>
    </source>
</evidence>
<organism evidence="1 2">
    <name type="scientific">Prunus mume</name>
    <name type="common">Japanese apricot</name>
    <name type="synonym">Armeniaca mume</name>
    <dbReference type="NCBI Taxonomy" id="102107"/>
    <lineage>
        <taxon>Eukaryota</taxon>
        <taxon>Viridiplantae</taxon>
        <taxon>Streptophyta</taxon>
        <taxon>Embryophyta</taxon>
        <taxon>Tracheophyta</taxon>
        <taxon>Spermatophyta</taxon>
        <taxon>Magnoliopsida</taxon>
        <taxon>eudicotyledons</taxon>
        <taxon>Gunneridae</taxon>
        <taxon>Pentapetalae</taxon>
        <taxon>rosids</taxon>
        <taxon>fabids</taxon>
        <taxon>Rosales</taxon>
        <taxon>Rosaceae</taxon>
        <taxon>Amygdaloideae</taxon>
        <taxon>Amygdaleae</taxon>
        <taxon>Prunus</taxon>
    </lineage>
</organism>
<dbReference type="PANTHER" id="PTHR46890:SF50">
    <property type="entry name" value="RNA-DIRECTED DNA POLYMERASE, EUKARYOTA, REVERSE TRANSCRIPTASE ZINC-BINDING DOMAIN PROTEIN-RELATED"/>
    <property type="match status" value="1"/>
</dbReference>